<keyword evidence="4" id="KW-1185">Reference proteome</keyword>
<comment type="caution">
    <text evidence="3">The sequence shown here is derived from an EMBL/GenBank/DDBJ whole genome shotgun (WGS) entry which is preliminary data.</text>
</comment>
<feature type="transmembrane region" description="Helical" evidence="2">
    <location>
        <begin position="88"/>
        <end position="109"/>
    </location>
</feature>
<name>A0ABQ8MVH5_LABRO</name>
<keyword evidence="3" id="KW-0808">Transferase</keyword>
<dbReference type="GO" id="GO:0016301">
    <property type="term" value="F:kinase activity"/>
    <property type="evidence" value="ECO:0007669"/>
    <property type="project" value="UniProtKB-KW"/>
</dbReference>
<keyword evidence="2" id="KW-1133">Transmembrane helix</keyword>
<evidence type="ECO:0000256" key="2">
    <source>
        <dbReference type="SAM" id="Phobius"/>
    </source>
</evidence>
<evidence type="ECO:0000313" key="4">
    <source>
        <dbReference type="Proteomes" id="UP000830375"/>
    </source>
</evidence>
<protein>
    <submittedName>
        <fullName evidence="3">NAD kinase</fullName>
    </submittedName>
</protein>
<keyword evidence="2" id="KW-0472">Membrane</keyword>
<proteinExistence type="predicted"/>
<gene>
    <name evidence="3" type="ORF">H4Q32_026534</name>
</gene>
<keyword evidence="3" id="KW-0418">Kinase</keyword>
<evidence type="ECO:0000313" key="3">
    <source>
        <dbReference type="EMBL" id="KAI2666827.1"/>
    </source>
</evidence>
<organism evidence="3 4">
    <name type="scientific">Labeo rohita</name>
    <name type="common">Indian major carp</name>
    <name type="synonym">Cyprinus rohita</name>
    <dbReference type="NCBI Taxonomy" id="84645"/>
    <lineage>
        <taxon>Eukaryota</taxon>
        <taxon>Metazoa</taxon>
        <taxon>Chordata</taxon>
        <taxon>Craniata</taxon>
        <taxon>Vertebrata</taxon>
        <taxon>Euteleostomi</taxon>
        <taxon>Actinopterygii</taxon>
        <taxon>Neopterygii</taxon>
        <taxon>Teleostei</taxon>
        <taxon>Ostariophysi</taxon>
        <taxon>Cypriniformes</taxon>
        <taxon>Cyprinidae</taxon>
        <taxon>Labeoninae</taxon>
        <taxon>Labeonini</taxon>
        <taxon>Labeo</taxon>
    </lineage>
</organism>
<keyword evidence="2" id="KW-0812">Transmembrane</keyword>
<accession>A0ABQ8MVH5</accession>
<reference evidence="3 4" key="1">
    <citation type="submission" date="2022-01" db="EMBL/GenBank/DDBJ databases">
        <title>A high-quality chromosome-level genome assembly of rohu carp, Labeo rohita.</title>
        <authorList>
            <person name="Arick M.A. II"/>
            <person name="Hsu C.-Y."/>
            <person name="Magbanua Z."/>
            <person name="Pechanova O."/>
            <person name="Grover C."/>
            <person name="Miller E."/>
            <person name="Thrash A."/>
            <person name="Ezzel L."/>
            <person name="Alam S."/>
            <person name="Benzie J."/>
            <person name="Hamilton M."/>
            <person name="Karsi A."/>
            <person name="Lawrence M.L."/>
            <person name="Peterson D.G."/>
        </authorList>
    </citation>
    <scope>NUCLEOTIDE SEQUENCE [LARGE SCALE GENOMIC DNA]</scope>
    <source>
        <strain evidence="4">BAU-BD-2019</strain>
        <tissue evidence="3">Blood</tissue>
    </source>
</reference>
<feature type="transmembrane region" description="Helical" evidence="2">
    <location>
        <begin position="265"/>
        <end position="285"/>
    </location>
</feature>
<dbReference type="EMBL" id="JACTAM010000003">
    <property type="protein sequence ID" value="KAI2666827.1"/>
    <property type="molecule type" value="Genomic_DNA"/>
</dbReference>
<evidence type="ECO:0000256" key="1">
    <source>
        <dbReference type="SAM" id="MobiDB-lite"/>
    </source>
</evidence>
<feature type="region of interest" description="Disordered" evidence="1">
    <location>
        <begin position="310"/>
        <end position="332"/>
    </location>
</feature>
<dbReference type="Proteomes" id="UP000830375">
    <property type="component" value="Unassembled WGS sequence"/>
</dbReference>
<sequence length="332" mass="38244">MMEMMESSVNVTCAEIQISDGFEFRVPADRFTHFHQSDCEQLWYSQDGRLMALPENPHRLIDPVISVSSDRLVTSRCFRLDTIFRDQWWCLFALFIIILILILICVLLRKRILRCFQRAERFISQREAPDNTDQATVGSTDPGIGSANQFSESAQDFSDMNKNPSVCQCWMMEMMESSVNVTCAEIQISDGFEFRVPADRFTHFHQSDCEQLWYSQDGRLMALPENPHRLIDPVISVTSDRLVTSRCVDELLRNQTAVTPNSDQWWCLFALFIIILILILICILLRKRILRCFQRAERFISQREAPDNMDLATVGSTDPGISSANQFSESAQ</sequence>
<feature type="compositionally biased region" description="Polar residues" evidence="1">
    <location>
        <begin position="314"/>
        <end position="332"/>
    </location>
</feature>